<protein>
    <recommendedName>
        <fullName evidence="3">CDP-Glycerol:Poly(Glycerophosphate) glycerophosphotransferase</fullName>
    </recommendedName>
</protein>
<dbReference type="EMBL" id="FXAW01000013">
    <property type="protein sequence ID" value="SMG52984.1"/>
    <property type="molecule type" value="Genomic_DNA"/>
</dbReference>
<evidence type="ECO:0000313" key="2">
    <source>
        <dbReference type="Proteomes" id="UP000193804"/>
    </source>
</evidence>
<dbReference type="OrthoDB" id="884081at2"/>
<evidence type="ECO:0000313" key="1">
    <source>
        <dbReference type="EMBL" id="SMG52984.1"/>
    </source>
</evidence>
<organism evidence="1 2">
    <name type="scientific">Marivirga sericea</name>
    <dbReference type="NCBI Taxonomy" id="1028"/>
    <lineage>
        <taxon>Bacteria</taxon>
        <taxon>Pseudomonadati</taxon>
        <taxon>Bacteroidota</taxon>
        <taxon>Cytophagia</taxon>
        <taxon>Cytophagales</taxon>
        <taxon>Marivirgaceae</taxon>
        <taxon>Marivirga</taxon>
    </lineage>
</organism>
<accession>A0A1X7LHK8</accession>
<dbReference type="RefSeq" id="WP_085519139.1">
    <property type="nucleotide sequence ID" value="NZ_FXAW01000013.1"/>
</dbReference>
<sequence>MKSTNNKSKKLKVFCFLDKAVGRDTEIVLPLLYGLETAIDCELTVLFIWNIHKIKIEKPDLIILPNAKGHHMYFEIAKYAYQCGIKVFALESEGNFRTDGSFPYWGYNKDQFFYQEWVTCWSERTQEFIKKIAPPSQSSKIVLTGATGFDRYIYGKFMRKDVFLKKYNKEKYTKIIGYAGWGFGKIYSAHKHVALNHIFPNDKEKRFEWVEKYRVYVRDILKQAIENNPDILFVFKRHPKEAFESDLSEGPNEMNELLDYDNVLYFLQEEQIHDLINVSDFWMGFETTTSLEGWLLNKQTILINDGKDFTRNNLHIGSPKVSNYTELQDVIDEYYINQDIKIFNRPELQKNRAFLIHDTIGYADGKNHLRTLYFLIKTLDNIESRKSKPKLNLRHLRLYFLMHFGKYFFNKNVFTNLPYFRKTVYVFDSMNLDGFENRRKEYWVNMYDFYKIHDIEKKLKNRDWKSIFPLDFLKKH</sequence>
<dbReference type="Proteomes" id="UP000193804">
    <property type="component" value="Unassembled WGS sequence"/>
</dbReference>
<keyword evidence="2" id="KW-1185">Reference proteome</keyword>
<dbReference type="STRING" id="1028.SAMN05661096_04028"/>
<gene>
    <name evidence="1" type="ORF">SAMN05661096_04028</name>
</gene>
<evidence type="ECO:0008006" key="3">
    <source>
        <dbReference type="Google" id="ProtNLM"/>
    </source>
</evidence>
<dbReference type="SUPFAM" id="SSF53756">
    <property type="entry name" value="UDP-Glycosyltransferase/glycogen phosphorylase"/>
    <property type="match status" value="1"/>
</dbReference>
<reference evidence="2" key="1">
    <citation type="submission" date="2017-04" db="EMBL/GenBank/DDBJ databases">
        <authorList>
            <person name="Varghese N."/>
            <person name="Submissions S."/>
        </authorList>
    </citation>
    <scope>NUCLEOTIDE SEQUENCE [LARGE SCALE GENOMIC DNA]</scope>
    <source>
        <strain evidence="2">DSM 4125</strain>
    </source>
</reference>
<proteinExistence type="predicted"/>
<name>A0A1X7LHK8_9BACT</name>
<dbReference type="NCBIfam" id="NF046086">
    <property type="entry name" value="BFO_1060_trans"/>
    <property type="match status" value="1"/>
</dbReference>
<dbReference type="AlphaFoldDB" id="A0A1X7LHK8"/>